<accession>A0A9P7AGC5</accession>
<keyword evidence="1" id="KW-0732">Signal</keyword>
<dbReference type="RefSeq" id="XP_041156088.1">
    <property type="nucleotide sequence ID" value="XM_041303819.1"/>
</dbReference>
<feature type="chain" id="PRO_5040159930" evidence="1">
    <location>
        <begin position="26"/>
        <end position="72"/>
    </location>
</feature>
<comment type="caution">
    <text evidence="2">The sequence shown here is derived from an EMBL/GenBank/DDBJ whole genome shotgun (WGS) entry which is preliminary data.</text>
</comment>
<dbReference type="AlphaFoldDB" id="A0A9P7AGC5"/>
<sequence length="72" mass="8333">MTSSYMGRPCASLEWISFLFVRLSALSKPAYLLNLQEYCTPDASMKDSNMRIRTLIMTRKRYMSGNAPMKEE</sequence>
<keyword evidence="3" id="KW-1185">Reference proteome</keyword>
<evidence type="ECO:0000256" key="1">
    <source>
        <dbReference type="SAM" id="SignalP"/>
    </source>
</evidence>
<dbReference type="Proteomes" id="UP000719766">
    <property type="component" value="Unassembled WGS sequence"/>
</dbReference>
<dbReference type="GeneID" id="64597583"/>
<reference evidence="2" key="1">
    <citation type="journal article" date="2020" name="New Phytol.">
        <title>Comparative genomics reveals dynamic genome evolution in host specialist ectomycorrhizal fungi.</title>
        <authorList>
            <person name="Lofgren L.A."/>
            <person name="Nguyen N.H."/>
            <person name="Vilgalys R."/>
            <person name="Ruytinx J."/>
            <person name="Liao H.L."/>
            <person name="Branco S."/>
            <person name="Kuo A."/>
            <person name="LaButti K."/>
            <person name="Lipzen A."/>
            <person name="Andreopoulos W."/>
            <person name="Pangilinan J."/>
            <person name="Riley R."/>
            <person name="Hundley H."/>
            <person name="Na H."/>
            <person name="Barry K."/>
            <person name="Grigoriev I.V."/>
            <person name="Stajich J.E."/>
            <person name="Kennedy P.G."/>
        </authorList>
    </citation>
    <scope>NUCLEOTIDE SEQUENCE</scope>
    <source>
        <strain evidence="2">S12</strain>
    </source>
</reference>
<protein>
    <submittedName>
        <fullName evidence="2">Uncharacterized protein</fullName>
    </submittedName>
</protein>
<feature type="signal peptide" evidence="1">
    <location>
        <begin position="1"/>
        <end position="25"/>
    </location>
</feature>
<name>A0A9P7AGC5_9AGAM</name>
<dbReference type="EMBL" id="JABBWE010000063">
    <property type="protein sequence ID" value="KAG1788941.1"/>
    <property type="molecule type" value="Genomic_DNA"/>
</dbReference>
<evidence type="ECO:0000313" key="3">
    <source>
        <dbReference type="Proteomes" id="UP000719766"/>
    </source>
</evidence>
<gene>
    <name evidence="2" type="ORF">HD556DRAFT_1400879</name>
</gene>
<proteinExistence type="predicted"/>
<organism evidence="2 3">
    <name type="scientific">Suillus plorans</name>
    <dbReference type="NCBI Taxonomy" id="116603"/>
    <lineage>
        <taxon>Eukaryota</taxon>
        <taxon>Fungi</taxon>
        <taxon>Dikarya</taxon>
        <taxon>Basidiomycota</taxon>
        <taxon>Agaricomycotina</taxon>
        <taxon>Agaricomycetes</taxon>
        <taxon>Agaricomycetidae</taxon>
        <taxon>Boletales</taxon>
        <taxon>Suillineae</taxon>
        <taxon>Suillaceae</taxon>
        <taxon>Suillus</taxon>
    </lineage>
</organism>
<evidence type="ECO:0000313" key="2">
    <source>
        <dbReference type="EMBL" id="KAG1788941.1"/>
    </source>
</evidence>